<protein>
    <submittedName>
        <fullName evidence="2">Uncharacterized protein</fullName>
    </submittedName>
</protein>
<evidence type="ECO:0000256" key="1">
    <source>
        <dbReference type="SAM" id="Phobius"/>
    </source>
</evidence>
<keyword evidence="1" id="KW-0812">Transmembrane</keyword>
<name>A0A9D3YYN4_DREPO</name>
<evidence type="ECO:0000313" key="3">
    <source>
        <dbReference type="Proteomes" id="UP000828390"/>
    </source>
</evidence>
<reference evidence="2" key="1">
    <citation type="journal article" date="2019" name="bioRxiv">
        <title>The Genome of the Zebra Mussel, Dreissena polymorpha: A Resource for Invasive Species Research.</title>
        <authorList>
            <person name="McCartney M.A."/>
            <person name="Auch B."/>
            <person name="Kono T."/>
            <person name="Mallez S."/>
            <person name="Zhang Y."/>
            <person name="Obille A."/>
            <person name="Becker A."/>
            <person name="Abrahante J.E."/>
            <person name="Garbe J."/>
            <person name="Badalamenti J.P."/>
            <person name="Herman A."/>
            <person name="Mangelson H."/>
            <person name="Liachko I."/>
            <person name="Sullivan S."/>
            <person name="Sone E.D."/>
            <person name="Koren S."/>
            <person name="Silverstein K.A.T."/>
            <person name="Beckman K.B."/>
            <person name="Gohl D.M."/>
        </authorList>
    </citation>
    <scope>NUCLEOTIDE SEQUENCE</scope>
    <source>
        <strain evidence="2">Duluth1</strain>
        <tissue evidence="2">Whole animal</tissue>
    </source>
</reference>
<keyword evidence="3" id="KW-1185">Reference proteome</keyword>
<comment type="caution">
    <text evidence="2">The sequence shown here is derived from an EMBL/GenBank/DDBJ whole genome shotgun (WGS) entry which is preliminary data.</text>
</comment>
<feature type="transmembrane region" description="Helical" evidence="1">
    <location>
        <begin position="12"/>
        <end position="31"/>
    </location>
</feature>
<reference evidence="2" key="2">
    <citation type="submission" date="2020-11" db="EMBL/GenBank/DDBJ databases">
        <authorList>
            <person name="McCartney M.A."/>
            <person name="Auch B."/>
            <person name="Kono T."/>
            <person name="Mallez S."/>
            <person name="Becker A."/>
            <person name="Gohl D.M."/>
            <person name="Silverstein K.A.T."/>
            <person name="Koren S."/>
            <person name="Bechman K.B."/>
            <person name="Herman A."/>
            <person name="Abrahante J.E."/>
            <person name="Garbe J."/>
        </authorList>
    </citation>
    <scope>NUCLEOTIDE SEQUENCE</scope>
    <source>
        <strain evidence="2">Duluth1</strain>
        <tissue evidence="2">Whole animal</tissue>
    </source>
</reference>
<organism evidence="2 3">
    <name type="scientific">Dreissena polymorpha</name>
    <name type="common">Zebra mussel</name>
    <name type="synonym">Mytilus polymorpha</name>
    <dbReference type="NCBI Taxonomy" id="45954"/>
    <lineage>
        <taxon>Eukaryota</taxon>
        <taxon>Metazoa</taxon>
        <taxon>Spiralia</taxon>
        <taxon>Lophotrochozoa</taxon>
        <taxon>Mollusca</taxon>
        <taxon>Bivalvia</taxon>
        <taxon>Autobranchia</taxon>
        <taxon>Heteroconchia</taxon>
        <taxon>Euheterodonta</taxon>
        <taxon>Imparidentia</taxon>
        <taxon>Neoheterodontei</taxon>
        <taxon>Myida</taxon>
        <taxon>Dreissenoidea</taxon>
        <taxon>Dreissenidae</taxon>
        <taxon>Dreissena</taxon>
    </lineage>
</organism>
<dbReference type="Proteomes" id="UP000828390">
    <property type="component" value="Unassembled WGS sequence"/>
</dbReference>
<proteinExistence type="predicted"/>
<keyword evidence="1" id="KW-0472">Membrane</keyword>
<gene>
    <name evidence="2" type="ORF">DPMN_069204</name>
</gene>
<dbReference type="AlphaFoldDB" id="A0A9D3YYN4"/>
<keyword evidence="1" id="KW-1133">Transmembrane helix</keyword>
<sequence length="55" mass="6389">MYMKLQDRFQQSAVATAWVFSLFTTFLHMMGKSTSKPKSYKCASLHQHHIHTDDA</sequence>
<evidence type="ECO:0000313" key="2">
    <source>
        <dbReference type="EMBL" id="KAH3709740.1"/>
    </source>
</evidence>
<accession>A0A9D3YYN4</accession>
<dbReference type="EMBL" id="JAIWYP010000014">
    <property type="protein sequence ID" value="KAH3709740.1"/>
    <property type="molecule type" value="Genomic_DNA"/>
</dbReference>